<dbReference type="OrthoDB" id="4726at2759"/>
<dbReference type="PROSITE" id="PS50102">
    <property type="entry name" value="RRM"/>
    <property type="match status" value="1"/>
</dbReference>
<reference evidence="4 6" key="1">
    <citation type="journal article" date="2011" name="Nature">
        <title>The Medicago genome provides insight into the evolution of rhizobial symbioses.</title>
        <authorList>
            <person name="Young N.D."/>
            <person name="Debelle F."/>
            <person name="Oldroyd G.E."/>
            <person name="Geurts R."/>
            <person name="Cannon S.B."/>
            <person name="Udvardi M.K."/>
            <person name="Benedito V.A."/>
            <person name="Mayer K.F."/>
            <person name="Gouzy J."/>
            <person name="Schoof H."/>
            <person name="Van de Peer Y."/>
            <person name="Proost S."/>
            <person name="Cook D.R."/>
            <person name="Meyers B.C."/>
            <person name="Spannagl M."/>
            <person name="Cheung F."/>
            <person name="De Mita S."/>
            <person name="Krishnakumar V."/>
            <person name="Gundlach H."/>
            <person name="Zhou S."/>
            <person name="Mudge J."/>
            <person name="Bharti A.K."/>
            <person name="Murray J.D."/>
            <person name="Naoumkina M.A."/>
            <person name="Rosen B."/>
            <person name="Silverstein K.A."/>
            <person name="Tang H."/>
            <person name="Rombauts S."/>
            <person name="Zhao P.X."/>
            <person name="Zhou P."/>
            <person name="Barbe V."/>
            <person name="Bardou P."/>
            <person name="Bechner M."/>
            <person name="Bellec A."/>
            <person name="Berger A."/>
            <person name="Berges H."/>
            <person name="Bidwell S."/>
            <person name="Bisseling T."/>
            <person name="Choisne N."/>
            <person name="Couloux A."/>
            <person name="Denny R."/>
            <person name="Deshpande S."/>
            <person name="Dai X."/>
            <person name="Doyle J.J."/>
            <person name="Dudez A.M."/>
            <person name="Farmer A.D."/>
            <person name="Fouteau S."/>
            <person name="Franken C."/>
            <person name="Gibelin C."/>
            <person name="Gish J."/>
            <person name="Goldstein S."/>
            <person name="Gonzalez A.J."/>
            <person name="Green P.J."/>
            <person name="Hallab A."/>
            <person name="Hartog M."/>
            <person name="Hua A."/>
            <person name="Humphray S.J."/>
            <person name="Jeong D.H."/>
            <person name="Jing Y."/>
            <person name="Jocker A."/>
            <person name="Kenton S.M."/>
            <person name="Kim D.J."/>
            <person name="Klee K."/>
            <person name="Lai H."/>
            <person name="Lang C."/>
            <person name="Lin S."/>
            <person name="Macmil S.L."/>
            <person name="Magdelenat G."/>
            <person name="Matthews L."/>
            <person name="McCorrison J."/>
            <person name="Monaghan E.L."/>
            <person name="Mun J.H."/>
            <person name="Najar F.Z."/>
            <person name="Nicholson C."/>
            <person name="Noirot C."/>
            <person name="O'Bleness M."/>
            <person name="Paule C.R."/>
            <person name="Poulain J."/>
            <person name="Prion F."/>
            <person name="Qin B."/>
            <person name="Qu C."/>
            <person name="Retzel E.F."/>
            <person name="Riddle C."/>
            <person name="Sallet E."/>
            <person name="Samain S."/>
            <person name="Samson N."/>
            <person name="Sanders I."/>
            <person name="Saurat O."/>
            <person name="Scarpelli C."/>
            <person name="Schiex T."/>
            <person name="Segurens B."/>
            <person name="Severin A.J."/>
            <person name="Sherrier D.J."/>
            <person name="Shi R."/>
            <person name="Sims S."/>
            <person name="Singer S.R."/>
            <person name="Sinharoy S."/>
            <person name="Sterck L."/>
            <person name="Viollet A."/>
            <person name="Wang B.B."/>
            <person name="Wang K."/>
            <person name="Wang M."/>
            <person name="Wang X."/>
            <person name="Warfsmann J."/>
            <person name="Weissenbach J."/>
            <person name="White D.D."/>
            <person name="White J.D."/>
            <person name="Wiley G.B."/>
            <person name="Wincker P."/>
            <person name="Xing Y."/>
            <person name="Yang L."/>
            <person name="Yao Z."/>
            <person name="Ying F."/>
            <person name="Zhai J."/>
            <person name="Zhou L."/>
            <person name="Zuber A."/>
            <person name="Denarie J."/>
            <person name="Dixon R.A."/>
            <person name="May G.D."/>
            <person name="Schwartz D.C."/>
            <person name="Rogers J."/>
            <person name="Quetier F."/>
            <person name="Town C.D."/>
            <person name="Roe B.A."/>
        </authorList>
    </citation>
    <scope>NUCLEOTIDE SEQUENCE [LARGE SCALE GENOMIC DNA]</scope>
    <source>
        <strain evidence="4">A17</strain>
        <strain evidence="5 6">cv. Jemalong A17</strain>
    </source>
</reference>
<dbReference type="CDD" id="cd12306">
    <property type="entry name" value="RRM_II_PABPs"/>
    <property type="match status" value="1"/>
</dbReference>
<dbReference type="Gene3D" id="3.30.70.330">
    <property type="match status" value="1"/>
</dbReference>
<keyword evidence="6" id="KW-1185">Reference proteome</keyword>
<dbReference type="EMBL" id="CM001217">
    <property type="protein sequence ID" value="KEH42410.1"/>
    <property type="molecule type" value="Genomic_DNA"/>
</dbReference>
<evidence type="ECO:0000259" key="3">
    <source>
        <dbReference type="PROSITE" id="PS50102"/>
    </source>
</evidence>
<organism evidence="4 6">
    <name type="scientific">Medicago truncatula</name>
    <name type="common">Barrel medic</name>
    <name type="synonym">Medicago tribuloides</name>
    <dbReference type="NCBI Taxonomy" id="3880"/>
    <lineage>
        <taxon>Eukaryota</taxon>
        <taxon>Viridiplantae</taxon>
        <taxon>Streptophyta</taxon>
        <taxon>Embryophyta</taxon>
        <taxon>Tracheophyta</taxon>
        <taxon>Spermatophyta</taxon>
        <taxon>Magnoliopsida</taxon>
        <taxon>eudicotyledons</taxon>
        <taxon>Gunneridae</taxon>
        <taxon>Pentapetalae</taxon>
        <taxon>rosids</taxon>
        <taxon>fabids</taxon>
        <taxon>Fabales</taxon>
        <taxon>Fabaceae</taxon>
        <taxon>Papilionoideae</taxon>
        <taxon>50 kb inversion clade</taxon>
        <taxon>NPAAA clade</taxon>
        <taxon>Hologalegina</taxon>
        <taxon>IRL clade</taxon>
        <taxon>Trifolieae</taxon>
        <taxon>Medicago</taxon>
    </lineage>
</organism>
<reference evidence="4 6" key="2">
    <citation type="journal article" date="2014" name="BMC Genomics">
        <title>An improved genome release (version Mt4.0) for the model legume Medicago truncatula.</title>
        <authorList>
            <person name="Tang H."/>
            <person name="Krishnakumar V."/>
            <person name="Bidwell S."/>
            <person name="Rosen B."/>
            <person name="Chan A."/>
            <person name="Zhou S."/>
            <person name="Gentzbittel L."/>
            <person name="Childs K.L."/>
            <person name="Yandell M."/>
            <person name="Gundlach H."/>
            <person name="Mayer K.F."/>
            <person name="Schwartz D.C."/>
            <person name="Town C.D."/>
        </authorList>
    </citation>
    <scope>GENOME REANNOTATION</scope>
    <source>
        <strain evidence="4">A17</strain>
        <strain evidence="5 6">cv. Jemalong A17</strain>
    </source>
</reference>
<evidence type="ECO:0000313" key="6">
    <source>
        <dbReference type="Proteomes" id="UP000002051"/>
    </source>
</evidence>
<dbReference type="PANTHER" id="PTHR23236">
    <property type="entry name" value="EUKARYOTIC TRANSLATION INITIATION FACTOR 4B/4H"/>
    <property type="match status" value="1"/>
</dbReference>
<dbReference type="InterPro" id="IPR012677">
    <property type="entry name" value="Nucleotide-bd_a/b_plait_sf"/>
</dbReference>
<sequence length="292" mass="33687">MADRREREIWKERLIWCGDGGGRCGLPNHSEKSCFERPQRVPARFRQNLVPEPIARELVPASDGWDRYLLKKKEDKDSTGGFRSLRLRGDIPEYLLKKVSKDSDDTTDLTTHFDPRTRFNYREKMSSADKYFNAGSQLQMSSWVDREDIVRGPAGSSVPHVANEDTYARSIHVGNVHYACTPKEVQQHFQSCGTVNRVKILTDKFGRPEGFACVEFVEADAVQNALGLNGSELHGRLLNVSSKCTHVPELKQYRRRHAGFRGRRPVRSSPYFPPNAYRRVPRYRRPTRYQPY</sequence>
<dbReference type="SUPFAM" id="SSF54928">
    <property type="entry name" value="RNA-binding domain, RBD"/>
    <property type="match status" value="1"/>
</dbReference>
<name>A0A072VWH5_MEDTR</name>
<proteinExistence type="predicted"/>
<gene>
    <name evidence="5" type="primary">25484152</name>
    <name evidence="4" type="ordered locus">MTR_1g069140</name>
</gene>
<dbReference type="SMART" id="SM00360">
    <property type="entry name" value="RRM"/>
    <property type="match status" value="1"/>
</dbReference>
<keyword evidence="1 2" id="KW-0694">RNA-binding</keyword>
<dbReference type="STRING" id="3880.A0A072VWH5"/>
<dbReference type="InterPro" id="IPR000504">
    <property type="entry name" value="RRM_dom"/>
</dbReference>
<dbReference type="EnsemblPlants" id="KEH42410">
    <property type="protein sequence ID" value="KEH42410"/>
    <property type="gene ID" value="MTR_1g069140"/>
</dbReference>
<dbReference type="Proteomes" id="UP000002051">
    <property type="component" value="Unassembled WGS sequence"/>
</dbReference>
<dbReference type="HOGENOM" id="CLU_954320_0_0_1"/>
<reference evidence="5" key="3">
    <citation type="submission" date="2015-04" db="UniProtKB">
        <authorList>
            <consortium name="EnsemblPlants"/>
        </authorList>
    </citation>
    <scope>IDENTIFICATION</scope>
    <source>
        <strain evidence="5">cv. Jemalong A17</strain>
    </source>
</reference>
<dbReference type="InterPro" id="IPR035979">
    <property type="entry name" value="RBD_domain_sf"/>
</dbReference>
<evidence type="ECO:0000256" key="2">
    <source>
        <dbReference type="PROSITE-ProRule" id="PRU00176"/>
    </source>
</evidence>
<feature type="domain" description="RRM" evidence="3">
    <location>
        <begin position="169"/>
        <end position="245"/>
    </location>
</feature>
<dbReference type="GO" id="GO:0008143">
    <property type="term" value="F:poly(A) binding"/>
    <property type="evidence" value="ECO:0000318"/>
    <property type="project" value="GO_Central"/>
</dbReference>
<evidence type="ECO:0000313" key="5">
    <source>
        <dbReference type="EnsemblPlants" id="KEH42410"/>
    </source>
</evidence>
<evidence type="ECO:0000256" key="1">
    <source>
        <dbReference type="ARBA" id="ARBA00022884"/>
    </source>
</evidence>
<accession>A0A072VWH5</accession>
<dbReference type="Pfam" id="PF00076">
    <property type="entry name" value="RRM_1"/>
    <property type="match status" value="1"/>
</dbReference>
<dbReference type="AlphaFoldDB" id="A0A072VWH5"/>
<dbReference type="PANTHER" id="PTHR23236:SF92">
    <property type="entry name" value="POLYADENYLATE-BINDING PROTEIN 1"/>
    <property type="match status" value="1"/>
</dbReference>
<dbReference type="ExpressionAtlas" id="A0A072VWH5">
    <property type="expression patterns" value="differential"/>
</dbReference>
<protein>
    <submittedName>
        <fullName evidence="4">RNA recognition motif</fullName>
    </submittedName>
</protein>
<evidence type="ECO:0000313" key="4">
    <source>
        <dbReference type="EMBL" id="KEH42410.1"/>
    </source>
</evidence>